<accession>A0A3M6V7H5</accession>
<evidence type="ECO:0000313" key="4">
    <source>
        <dbReference type="Proteomes" id="UP000282087"/>
    </source>
</evidence>
<evidence type="ECO:0000313" key="3">
    <source>
        <dbReference type="EMBL" id="RQM09324.1"/>
    </source>
</evidence>
<organism evidence="2 4">
    <name type="scientific">Peronospora effusa</name>
    <dbReference type="NCBI Taxonomy" id="542832"/>
    <lineage>
        <taxon>Eukaryota</taxon>
        <taxon>Sar</taxon>
        <taxon>Stramenopiles</taxon>
        <taxon>Oomycota</taxon>
        <taxon>Peronosporomycetes</taxon>
        <taxon>Peronosporales</taxon>
        <taxon>Peronosporaceae</taxon>
        <taxon>Peronospora</taxon>
    </lineage>
</organism>
<feature type="compositionally biased region" description="Polar residues" evidence="1">
    <location>
        <begin position="31"/>
        <end position="42"/>
    </location>
</feature>
<evidence type="ECO:0000313" key="2">
    <source>
        <dbReference type="EMBL" id="RMX61942.1"/>
    </source>
</evidence>
<dbReference type="VEuPathDB" id="FungiDB:DD237_008453"/>
<dbReference type="EMBL" id="QKXF01000738">
    <property type="protein sequence ID" value="RQM09324.1"/>
    <property type="molecule type" value="Genomic_DNA"/>
</dbReference>
<reference evidence="4 5" key="1">
    <citation type="submission" date="2018-06" db="EMBL/GenBank/DDBJ databases">
        <title>Comparative genomics of downy mildews reveals potential adaptations to biotrophy.</title>
        <authorList>
            <person name="Fletcher K."/>
            <person name="Klosterman S.J."/>
            <person name="Derevnina L."/>
            <person name="Martin F."/>
            <person name="Koike S."/>
            <person name="Reyes Chin-Wo S."/>
            <person name="Mou B."/>
            <person name="Michelmore R."/>
        </authorList>
    </citation>
    <scope>NUCLEOTIDE SEQUENCE [LARGE SCALE GENOMIC DNA]</scope>
    <source>
        <strain evidence="3 5">R13</strain>
        <strain evidence="2 4">R14</strain>
    </source>
</reference>
<dbReference type="Proteomes" id="UP000286097">
    <property type="component" value="Unassembled WGS sequence"/>
</dbReference>
<evidence type="ECO:0000313" key="5">
    <source>
        <dbReference type="Proteomes" id="UP000286097"/>
    </source>
</evidence>
<comment type="caution">
    <text evidence="2">The sequence shown here is derived from an EMBL/GenBank/DDBJ whole genome shotgun (WGS) entry which is preliminary data.</text>
</comment>
<gene>
    <name evidence="3" type="ORF">DD237_008453</name>
    <name evidence="2" type="ORF">DD238_008386</name>
</gene>
<keyword evidence="4" id="KW-1185">Reference proteome</keyword>
<feature type="compositionally biased region" description="Polar residues" evidence="1">
    <location>
        <begin position="87"/>
        <end position="96"/>
    </location>
</feature>
<evidence type="ECO:0000256" key="1">
    <source>
        <dbReference type="SAM" id="MobiDB-lite"/>
    </source>
</evidence>
<protein>
    <submittedName>
        <fullName evidence="2">Uncharacterized protein</fullName>
    </submittedName>
</protein>
<name>A0A3M6V7H5_9STRA</name>
<dbReference type="Proteomes" id="UP000282087">
    <property type="component" value="Unassembled WGS sequence"/>
</dbReference>
<sequence length="96" mass="10767">METNHRQALAKDAKKGKSRGIVKCLIAVQPKSPQNDAPNNVEETNRQSRAKDKPGSNRNFKVMKKKDLVPPKNGSKKSSQRREEETPQMSSRVTVP</sequence>
<dbReference type="AlphaFoldDB" id="A0A3M6V7H5"/>
<feature type="region of interest" description="Disordered" evidence="1">
    <location>
        <begin position="27"/>
        <end position="96"/>
    </location>
</feature>
<proteinExistence type="predicted"/>
<feature type="compositionally biased region" description="Basic and acidic residues" evidence="1">
    <location>
        <begin position="43"/>
        <end position="55"/>
    </location>
</feature>
<dbReference type="EMBL" id="QLLG01000853">
    <property type="protein sequence ID" value="RMX61942.1"/>
    <property type="molecule type" value="Genomic_DNA"/>
</dbReference>